<dbReference type="PATRIC" id="fig|266265.5.peg.6471"/>
<gene>
    <name evidence="1" type="ORF">Bxe_B1282</name>
</gene>
<proteinExistence type="predicted"/>
<dbReference type="Pfam" id="PF08786">
    <property type="entry name" value="DcrB"/>
    <property type="match status" value="1"/>
</dbReference>
<dbReference type="Gene3D" id="3.40.1000.10">
    <property type="entry name" value="Mog1/PsbP, alpha/beta/alpha sandwich"/>
    <property type="match status" value="1"/>
</dbReference>
<dbReference type="OrthoDB" id="9132717at2"/>
<dbReference type="eggNOG" id="COG5435">
    <property type="taxonomic scope" value="Bacteria"/>
</dbReference>
<protein>
    <recommendedName>
        <fullName evidence="3">DUF1795 domain-containing protein</fullName>
    </recommendedName>
</protein>
<evidence type="ECO:0000313" key="2">
    <source>
        <dbReference type="Proteomes" id="UP000001817"/>
    </source>
</evidence>
<name>Q13ML2_PARXL</name>
<dbReference type="InterPro" id="IPR016123">
    <property type="entry name" value="Mog1/PsbP_a/b/a-sand"/>
</dbReference>
<accession>Q13ML2</accession>
<keyword evidence="2" id="KW-1185">Reference proteome</keyword>
<dbReference type="RefSeq" id="WP_011491997.1">
    <property type="nucleotide sequence ID" value="NC_007952.1"/>
</dbReference>
<reference evidence="1 2" key="1">
    <citation type="journal article" date="2006" name="Proc. Natl. Acad. Sci. U.S.A.">
        <title>Burkholderia xenovorans LB400 harbors a multi-replicon, 9.73-Mbp genome shaped for versatility.</title>
        <authorList>
            <person name="Chain P.S."/>
            <person name="Denef V.J."/>
            <person name="Konstantinidis K.T."/>
            <person name="Vergez L.M."/>
            <person name="Agullo L."/>
            <person name="Reyes V.L."/>
            <person name="Hauser L."/>
            <person name="Cordova M."/>
            <person name="Gomez L."/>
            <person name="Gonzalez M."/>
            <person name="Land M."/>
            <person name="Lao V."/>
            <person name="Larimer F."/>
            <person name="LiPuma J.J."/>
            <person name="Mahenthiralingam E."/>
            <person name="Malfatti S.A."/>
            <person name="Marx C.J."/>
            <person name="Parnell J.J."/>
            <person name="Ramette A."/>
            <person name="Richardson P."/>
            <person name="Seeger M."/>
            <person name="Smith D."/>
            <person name="Spilker T."/>
            <person name="Sul W.J."/>
            <person name="Tsoi T.V."/>
            <person name="Ulrich L.E."/>
            <person name="Zhulin I.B."/>
            <person name="Tiedje J.M."/>
        </authorList>
    </citation>
    <scope>NUCLEOTIDE SEQUENCE [LARGE SCALE GENOMIC DNA]</scope>
    <source>
        <strain evidence="1 2">LB400</strain>
    </source>
</reference>
<organism evidence="1 2">
    <name type="scientific">Paraburkholderia xenovorans (strain LB400)</name>
    <dbReference type="NCBI Taxonomy" id="266265"/>
    <lineage>
        <taxon>Bacteria</taxon>
        <taxon>Pseudomonadati</taxon>
        <taxon>Pseudomonadota</taxon>
        <taxon>Betaproteobacteria</taxon>
        <taxon>Burkholderiales</taxon>
        <taxon>Burkholderiaceae</taxon>
        <taxon>Paraburkholderia</taxon>
    </lineage>
</organism>
<dbReference type="KEGG" id="bxe:Bxe_B1282"/>
<dbReference type="Proteomes" id="UP000001817">
    <property type="component" value="Chromosome 2"/>
</dbReference>
<sequence length="149" mass="16771">MQQARYYTNEAAFTLPDDSYVDSSFNVIRLPQLNANLVISRGALKDGETLESSLDEQMRRLADQVAELHYSAKQPVTIGPQQDVAGFEMQNRFMRGKEPVYQYQLAWLLPGTRTMMALSYTRATALTDTDAAHWSAIKASIDFRSATRG</sequence>
<evidence type="ECO:0008006" key="3">
    <source>
        <dbReference type="Google" id="ProtNLM"/>
    </source>
</evidence>
<dbReference type="KEGG" id="bxb:DR64_6595"/>
<dbReference type="STRING" id="266265.Bxe_B1282"/>
<dbReference type="EMBL" id="CP000271">
    <property type="protein sequence ID" value="ABE34677.1"/>
    <property type="molecule type" value="Genomic_DNA"/>
</dbReference>
<evidence type="ECO:0000313" key="1">
    <source>
        <dbReference type="EMBL" id="ABE34677.1"/>
    </source>
</evidence>
<dbReference type="SUPFAM" id="SSF55724">
    <property type="entry name" value="Mog1p/PsbP-like"/>
    <property type="match status" value="1"/>
</dbReference>
<dbReference type="AlphaFoldDB" id="Q13ML2"/>
<dbReference type="InterPro" id="IPR014894">
    <property type="entry name" value="DcrB/EagT6"/>
</dbReference>